<dbReference type="EMBL" id="KN831957">
    <property type="protein sequence ID" value="KIO08233.1"/>
    <property type="molecule type" value="Genomic_DNA"/>
</dbReference>
<sequence length="83" mass="9067">MLPAPPLRLGLASLTMRNMSTRAAKGLPAILEKHPDDVVITFAKRTAMGRAKKGQFKDVPVDEMMQAMFKACSALPPLEHSAY</sequence>
<proteinExistence type="predicted"/>
<dbReference type="Gene3D" id="3.40.47.10">
    <property type="match status" value="1"/>
</dbReference>
<evidence type="ECO:0008006" key="3">
    <source>
        <dbReference type="Google" id="ProtNLM"/>
    </source>
</evidence>
<name>A0A0C3JGP3_PISTI</name>
<accession>A0A0C3JGP3</accession>
<dbReference type="InParanoid" id="A0A0C3JGP3"/>
<dbReference type="HOGENOM" id="CLU_2543466_0_0_1"/>
<evidence type="ECO:0000313" key="2">
    <source>
        <dbReference type="Proteomes" id="UP000054217"/>
    </source>
</evidence>
<gene>
    <name evidence="1" type="ORF">M404DRAFT_343179</name>
</gene>
<dbReference type="InterPro" id="IPR016039">
    <property type="entry name" value="Thiolase-like"/>
</dbReference>
<dbReference type="Proteomes" id="UP000054217">
    <property type="component" value="Unassembled WGS sequence"/>
</dbReference>
<dbReference type="STRING" id="870435.A0A0C3JGP3"/>
<evidence type="ECO:0000313" key="1">
    <source>
        <dbReference type="EMBL" id="KIO08233.1"/>
    </source>
</evidence>
<protein>
    <recommendedName>
        <fullName evidence="3">Thiolase N-terminal domain-containing protein</fullName>
    </recommendedName>
</protein>
<keyword evidence="2" id="KW-1185">Reference proteome</keyword>
<dbReference type="GO" id="GO:0016746">
    <property type="term" value="F:acyltransferase activity"/>
    <property type="evidence" value="ECO:0007669"/>
    <property type="project" value="InterPro"/>
</dbReference>
<reference evidence="2" key="2">
    <citation type="submission" date="2015-01" db="EMBL/GenBank/DDBJ databases">
        <title>Evolutionary Origins and Diversification of the Mycorrhizal Mutualists.</title>
        <authorList>
            <consortium name="DOE Joint Genome Institute"/>
            <consortium name="Mycorrhizal Genomics Consortium"/>
            <person name="Kohler A."/>
            <person name="Kuo A."/>
            <person name="Nagy L.G."/>
            <person name="Floudas D."/>
            <person name="Copeland A."/>
            <person name="Barry K.W."/>
            <person name="Cichocki N."/>
            <person name="Veneault-Fourrey C."/>
            <person name="LaButti K."/>
            <person name="Lindquist E.A."/>
            <person name="Lipzen A."/>
            <person name="Lundell T."/>
            <person name="Morin E."/>
            <person name="Murat C."/>
            <person name="Riley R."/>
            <person name="Ohm R."/>
            <person name="Sun H."/>
            <person name="Tunlid A."/>
            <person name="Henrissat B."/>
            <person name="Grigoriev I.V."/>
            <person name="Hibbett D.S."/>
            <person name="Martin F."/>
        </authorList>
    </citation>
    <scope>NUCLEOTIDE SEQUENCE [LARGE SCALE GENOMIC DNA]</scope>
    <source>
        <strain evidence="2">Marx 270</strain>
    </source>
</reference>
<dbReference type="AlphaFoldDB" id="A0A0C3JGP3"/>
<organism evidence="1 2">
    <name type="scientific">Pisolithus tinctorius Marx 270</name>
    <dbReference type="NCBI Taxonomy" id="870435"/>
    <lineage>
        <taxon>Eukaryota</taxon>
        <taxon>Fungi</taxon>
        <taxon>Dikarya</taxon>
        <taxon>Basidiomycota</taxon>
        <taxon>Agaricomycotina</taxon>
        <taxon>Agaricomycetes</taxon>
        <taxon>Agaricomycetidae</taxon>
        <taxon>Boletales</taxon>
        <taxon>Sclerodermatineae</taxon>
        <taxon>Pisolithaceae</taxon>
        <taxon>Pisolithus</taxon>
    </lineage>
</organism>
<dbReference type="OrthoDB" id="3243796at2759"/>
<reference evidence="1 2" key="1">
    <citation type="submission" date="2014-04" db="EMBL/GenBank/DDBJ databases">
        <authorList>
            <consortium name="DOE Joint Genome Institute"/>
            <person name="Kuo A."/>
            <person name="Kohler A."/>
            <person name="Costa M.D."/>
            <person name="Nagy L.G."/>
            <person name="Floudas D."/>
            <person name="Copeland A."/>
            <person name="Barry K.W."/>
            <person name="Cichocki N."/>
            <person name="Veneault-Fourrey C."/>
            <person name="LaButti K."/>
            <person name="Lindquist E.A."/>
            <person name="Lipzen A."/>
            <person name="Lundell T."/>
            <person name="Morin E."/>
            <person name="Murat C."/>
            <person name="Sun H."/>
            <person name="Tunlid A."/>
            <person name="Henrissat B."/>
            <person name="Grigoriev I.V."/>
            <person name="Hibbett D.S."/>
            <person name="Martin F."/>
            <person name="Nordberg H.P."/>
            <person name="Cantor M.N."/>
            <person name="Hua S.X."/>
        </authorList>
    </citation>
    <scope>NUCLEOTIDE SEQUENCE [LARGE SCALE GENOMIC DNA]</scope>
    <source>
        <strain evidence="1 2">Marx 270</strain>
    </source>
</reference>